<dbReference type="InterPro" id="IPR035126">
    <property type="entry name" value="SCVP"/>
</dbReference>
<dbReference type="WBParaSite" id="ALUE_0001518201-mRNA-1">
    <property type="protein sequence ID" value="ALUE_0001518201-mRNA-1"/>
    <property type="gene ID" value="ALUE_0001518201"/>
</dbReference>
<dbReference type="AlphaFoldDB" id="A0A0M3IBP9"/>
<keyword evidence="3" id="KW-1185">Reference proteome</keyword>
<organism evidence="3 4">
    <name type="scientific">Ascaris lumbricoides</name>
    <name type="common">Giant roundworm</name>
    <dbReference type="NCBI Taxonomy" id="6252"/>
    <lineage>
        <taxon>Eukaryota</taxon>
        <taxon>Metazoa</taxon>
        <taxon>Ecdysozoa</taxon>
        <taxon>Nematoda</taxon>
        <taxon>Chromadorea</taxon>
        <taxon>Rhabditida</taxon>
        <taxon>Spirurina</taxon>
        <taxon>Ascaridomorpha</taxon>
        <taxon>Ascaridoidea</taxon>
        <taxon>Ascarididae</taxon>
        <taxon>Ascaris</taxon>
    </lineage>
</organism>
<feature type="region of interest" description="Disordered" evidence="1">
    <location>
        <begin position="19"/>
        <end position="40"/>
    </location>
</feature>
<evidence type="ECO:0000313" key="3">
    <source>
        <dbReference type="Proteomes" id="UP000036681"/>
    </source>
</evidence>
<name>A0A0M3IBP9_ASCLU</name>
<proteinExistence type="predicted"/>
<dbReference type="Pfam" id="PF17619">
    <property type="entry name" value="SCVP"/>
    <property type="match status" value="1"/>
</dbReference>
<evidence type="ECO:0000256" key="1">
    <source>
        <dbReference type="SAM" id="MobiDB-lite"/>
    </source>
</evidence>
<feature type="signal peptide" evidence="2">
    <location>
        <begin position="1"/>
        <end position="16"/>
    </location>
</feature>
<reference evidence="4" key="1">
    <citation type="submission" date="2017-02" db="UniProtKB">
        <authorList>
            <consortium name="WormBaseParasite"/>
        </authorList>
    </citation>
    <scope>IDENTIFICATION</scope>
</reference>
<evidence type="ECO:0000313" key="4">
    <source>
        <dbReference type="WBParaSite" id="ALUE_0001518201-mRNA-1"/>
    </source>
</evidence>
<evidence type="ECO:0000256" key="2">
    <source>
        <dbReference type="SAM" id="SignalP"/>
    </source>
</evidence>
<accession>A0A0M3IBP9</accession>
<feature type="chain" id="PRO_5005656795" evidence="2">
    <location>
        <begin position="17"/>
        <end position="209"/>
    </location>
</feature>
<feature type="compositionally biased region" description="Polar residues" evidence="1">
    <location>
        <begin position="21"/>
        <end position="37"/>
    </location>
</feature>
<dbReference type="Proteomes" id="UP000036681">
    <property type="component" value="Unplaced"/>
</dbReference>
<protein>
    <submittedName>
        <fullName evidence="4">SCP domain-containing protein</fullName>
    </submittedName>
</protein>
<keyword evidence="2" id="KW-0732">Signal</keyword>
<sequence>MIFGLVLCVLIIASSACPPDAQTTPQTAAPNEGATTRSLKKRSIGCNPTEVIIEAVTKMHFGTSDENEKIDRAIRAKILELLNEKEIHTEKYGEFVHSKTSNNGFFTIQYAFADSMQYCDDFMHFGEIGVKEIPEILELLNEKEIQTEKYGEFVHSKTSNNGFFTIQYAFADSMQYCDDFMHFGEIGVKEIPEIGKVIVTCGCEQPKTF</sequence>